<protein>
    <submittedName>
        <fullName evidence="1">YggL family protein</fullName>
    </submittedName>
</protein>
<name>A0ABS7VEL7_9GAMM</name>
<evidence type="ECO:0000313" key="2">
    <source>
        <dbReference type="Proteomes" id="UP000774958"/>
    </source>
</evidence>
<dbReference type="EMBL" id="JAIRBT010000027">
    <property type="protein sequence ID" value="MBZ6067802.1"/>
    <property type="molecule type" value="Genomic_DNA"/>
</dbReference>
<dbReference type="PANTHER" id="PTHR38778">
    <property type="entry name" value="CYTOPLASMIC PROTEIN-RELATED"/>
    <property type="match status" value="1"/>
</dbReference>
<dbReference type="RefSeq" id="WP_224163445.1">
    <property type="nucleotide sequence ID" value="NZ_JAIRBT010000027.1"/>
</dbReference>
<proteinExistence type="predicted"/>
<dbReference type="Proteomes" id="UP000774958">
    <property type="component" value="Unassembled WGS sequence"/>
</dbReference>
<sequence>MYDPTKKRSRRLRKKLHLGEFQKFGFPLTFTFDPQQTDFDEALDNWLAFAESQAWGFYGGGEIADHIINGYLCQFDGDTLTEQDRAASEKWLAAQPWVTSHQVAPLTDAWYGPFEA</sequence>
<evidence type="ECO:0000313" key="1">
    <source>
        <dbReference type="EMBL" id="MBZ6067802.1"/>
    </source>
</evidence>
<comment type="caution">
    <text evidence="1">The sequence shown here is derived from an EMBL/GenBank/DDBJ whole genome shotgun (WGS) entry which is preliminary data.</text>
</comment>
<gene>
    <name evidence="1" type="ORF">LA374_16540</name>
</gene>
<dbReference type="InterPro" id="IPR007416">
    <property type="entry name" value="YggL_50S_bp"/>
</dbReference>
<organism evidence="1 2">
    <name type="scientific">Aeromonas schubertii</name>
    <dbReference type="NCBI Taxonomy" id="652"/>
    <lineage>
        <taxon>Bacteria</taxon>
        <taxon>Pseudomonadati</taxon>
        <taxon>Pseudomonadota</taxon>
        <taxon>Gammaproteobacteria</taxon>
        <taxon>Aeromonadales</taxon>
        <taxon>Aeromonadaceae</taxon>
        <taxon>Aeromonas</taxon>
    </lineage>
</organism>
<accession>A0ABS7VEL7</accession>
<reference evidence="1 2" key="1">
    <citation type="submission" date="2021-09" db="EMBL/GenBank/DDBJ databases">
        <title>Aeromonas schubertii isolated from Asian sea bass.</title>
        <authorList>
            <person name="Pinpimai K."/>
        </authorList>
    </citation>
    <scope>NUCLEOTIDE SEQUENCE [LARGE SCALE GENOMIC DNA]</scope>
    <source>
        <strain evidence="1 2">CHULA2021a</strain>
    </source>
</reference>
<dbReference type="PANTHER" id="PTHR38778:SF1">
    <property type="entry name" value="CYTOPLASMIC PROTEIN"/>
    <property type="match status" value="1"/>
</dbReference>
<dbReference type="Pfam" id="PF04320">
    <property type="entry name" value="YggL_50S_bp"/>
    <property type="match status" value="1"/>
</dbReference>
<keyword evidence="2" id="KW-1185">Reference proteome</keyword>